<dbReference type="SUPFAM" id="SSF56672">
    <property type="entry name" value="DNA/RNA polymerases"/>
    <property type="match status" value="1"/>
</dbReference>
<evidence type="ECO:0000256" key="11">
    <source>
        <dbReference type="ARBA" id="ARBA00022932"/>
    </source>
</evidence>
<feature type="compositionally biased region" description="Polar residues" evidence="16">
    <location>
        <begin position="1243"/>
        <end position="1257"/>
    </location>
</feature>
<dbReference type="InterPro" id="IPR027417">
    <property type="entry name" value="P-loop_NTPase"/>
</dbReference>
<dbReference type="CDD" id="cd18795">
    <property type="entry name" value="SF2_C_Ski2"/>
    <property type="match status" value="1"/>
</dbReference>
<sequence length="2496" mass="269527">MKMLENASRLPQFSSLLSGQGPSVTVPEGRMDKLLLASWGLPHEVLETYRRLGVVRMFEWQAECLLLGRVLGGRNLVYSAPTSAGKTLVAELLILKKVLETRKKALFILPFVSVAKEKKYYLENLFQEVGLRVGGYMGSSSPAGRFSSLDVAVCTIERANGLINRLIEEEKMDLLGMVVVDELHMLGDSHRGYLLELLLTKVLFVTRRTAASQASSPNDFHEGVQIVGMSATLPNLGLLASWLNAELYQTDFRPVPLLERVKIGGAVYDASLKLVREFQPVLRVKGDEDHVVSLCYEVIHQGHSVLVFCPSKSWCEKLADIIAREFYNLQQRQAEDPSHPAPVVLDQAGLQEVTDQLKRSPSGLDSVLQRTVPWGVAFHHAGLTFDERDIIEGAFRQGLVRALVATSTLSSGVNLPARRVIIRTPTFGGRPLDILTYKQMAGRAGRKGVDTVGESILVCKYSEKSKGIALLQGSLKPVRSCLRTGAGEEMTASMIRAILEIIVGGVASTAQEVQTYASCTLSAASLREGQRAAPGDQDTVERGAIEACVAWLLENEFIRVREAGEDKGKVYQPTHLGLATLSSSLSPTEALGVFADLQRAMKGFVLENDLHILYLVTPVYEDWITIDWYQFFCLWEKLPTSMKRVAELVGIEEGFLARSVKGKIVAKTEKQHRQMAIHKRFFTSLALLDLINEVPLKEMTEKFGCSRGQIQSLQQSAATYAGMVTVFSNRLGWHNMEQLLCQFQSRLSFGVQRELCDLVRVSLLNAQRARALYAAGLVTVADLARAGADRVEAALRNAGPFRSTRRAVDEEEEAAEERRHKRTIWVSGRKGLTEREAAVLVVEEATAILQQDLAGMGVRWTPDSLLKPGPGAGADGDSEAEDRELRRRAGRSFQRSGTPEGKDKGAQPRPRPVKSPPRAVPESGKENQGRPPPRTSGFGIPGEGVPRHQPTPGEPGAAAWLPGAGKRMTLDRGMGKDNTRVPEGRPGSRRKDRALSLEDGITPALSPTSENLPTTPRFGARSGAANQPEDKTGRCKRRRLLPGDSGTQRTGSRGRGGPGGGGRKESPSSGGKTVDVLGSGSPAPNPSVHVRAERDANKSSDPPPAEGTRLEGPFVKPGPEKKPWDTPEPQARRTGNRRAQRGPGGGVHKNDAVVGSESGHDRHWKRGRPSVPGPTVTSLDFRDVEGSITRTAEPREEPVQDGGRLRDASQRDGRAGVCAATQLKAQRPADPDLGPGDFEDSFQLDTQTEKIIQQRPTAESPGRRGTEGPAWRGSGHASRAGAFQNEDVASGHLNHASANARKQTARILSPAGLRSRPPEQPGDAAPGGSEGNEVSVTDSQLTRFLQGFQTPESKAESLPATPATRPVQPTPSSVAEGRSVSESSLNLSSSLLFDSFDGDLPGSQAEPVCDPQAAEPLPLGIPPDHGTDHPCPSRREPPRRVTVGHSPAIEPQPALFGDKSVDFSELDSLQMAEVLIPAPSPEARAPTSPSEGAEPREPSDVEKDDGRHSVAGGRGPGGGSPGAEVPREEGESPGLWSQTFDLSPGLQGLLDNCPRPPEAVQPNGAGSGLHGGEEEPADFRSREETGSAVVPGHPRRGSASPEVGSRSERGRSDRRAGPPALRAQTASPLKGEGGLGAPDPHLDGGLGLIPPTPAAAKPVLPSALGMSCGKPNKTQGIPGRDGAWHLLPQNAATRGSAPEPQDQRVDPRAGGVSAEPSRDAWLSPSVPGSAETLTVIDVASDRTLFQTFIREWQGQRRFAISVACEKIGRPKPPRSTIGGQLKEERSSRPVPITDDGFPVQGSEDVSVVGLAVCWGGKDAYYLSLQRDQSHSDISASLAPPSLDPRLPVEERLRHLRSCLQQEPEGRRSLVVYNFIPHYKTLLGACDVSLAGSFEDPKVACWLLDPGSVERTLHGIVASFLPDELPLLDGIDSGPGVQSLGLRAGARRSGRYRAAVESVLVFAAMERLNCLLHKENLQGVFSQVEMPTRYCLALLELNGIGFSTAECESQKQVMRAKLDAIEARAYQLAGHAFSLTCPDDVAQVLFLELKLPPNGDARPPGNKKTLGSTRRPAAGSRAGKLGRQFSTTKDVLERLKALHPLPGLILEWRRITNALTKVVFPLQREKCLSPGLGMERIYPTAQTHTATGRISFTEPNLQNVPRDFEIEMPTLVGESPPSQGPGRGASRRTRGQRNCPLGGGPRVPAEEESTPSRGMPFSVSMRHAFVPFPGGLVLAADYSQLELRILAHLSRDRRLTRALDGDADVFESIAAEWKAVDAAAVGEGLRQRAKQICYGIIYGMGAKALGEQMGLAESDAARYMETFKGRYPGVQRFLQDTVRRCGRDGFVQTLLGRRRYLPGIRDVDPYSRAHAERQAVNTAVQGSAADIVKTATVNIQRRLEALPSAARSHGHRDGGFRRGGPGGSEKRRAPGGLCPIRGGFFVLQLHDELLYEVAEEDAVPVAQIIKSEMENAVKLSVRLKVKVKIGPSWGDLQDFDV</sequence>
<dbReference type="Gene3D" id="1.20.1060.10">
    <property type="entry name" value="Taq DNA Polymerase, Chain T, domain 4"/>
    <property type="match status" value="1"/>
</dbReference>
<dbReference type="FunFam" id="3.40.50.300:FF:000753">
    <property type="entry name" value="Polymerase (DNA directed), theta"/>
    <property type="match status" value="1"/>
</dbReference>
<dbReference type="Gene3D" id="3.30.420.10">
    <property type="entry name" value="Ribonuclease H-like superfamily/Ribonuclease H"/>
    <property type="match status" value="1"/>
</dbReference>
<dbReference type="Pfam" id="PF00476">
    <property type="entry name" value="DNA_pol_A"/>
    <property type="match status" value="1"/>
</dbReference>
<feature type="compositionally biased region" description="Gly residues" evidence="16">
    <location>
        <begin position="1512"/>
        <end position="1521"/>
    </location>
</feature>
<dbReference type="SMART" id="SM00482">
    <property type="entry name" value="POLAc"/>
    <property type="match status" value="1"/>
</dbReference>
<dbReference type="GO" id="GO:0005524">
    <property type="term" value="F:ATP binding"/>
    <property type="evidence" value="ECO:0007669"/>
    <property type="project" value="UniProtKB-KW"/>
</dbReference>
<dbReference type="Gene3D" id="1.10.3380.20">
    <property type="match status" value="1"/>
</dbReference>
<dbReference type="InterPro" id="IPR043502">
    <property type="entry name" value="DNA/RNA_pol_sf"/>
</dbReference>
<dbReference type="SMART" id="SM00487">
    <property type="entry name" value="DEXDc"/>
    <property type="match status" value="1"/>
</dbReference>
<gene>
    <name evidence="19" type="primary">POLQ</name>
</gene>
<dbReference type="Pfam" id="PF20470">
    <property type="entry name" value="HTH_61"/>
    <property type="match status" value="1"/>
</dbReference>
<dbReference type="FunFam" id="3.40.50.300:FF:000885">
    <property type="entry name" value="DNA polymerase theta"/>
    <property type="match status" value="1"/>
</dbReference>
<dbReference type="PANTHER" id="PTHR10133">
    <property type="entry name" value="DNA POLYMERASE I"/>
    <property type="match status" value="1"/>
</dbReference>
<evidence type="ECO:0000256" key="2">
    <source>
        <dbReference type="ARBA" id="ARBA00004123"/>
    </source>
</evidence>
<feature type="compositionally biased region" description="Low complexity" evidence="16">
    <location>
        <begin position="1380"/>
        <end position="1395"/>
    </location>
</feature>
<evidence type="ECO:0000259" key="18">
    <source>
        <dbReference type="PROSITE" id="PS51194"/>
    </source>
</evidence>
<evidence type="ECO:0000256" key="9">
    <source>
        <dbReference type="ARBA" id="ARBA00022801"/>
    </source>
</evidence>
<dbReference type="HOGENOM" id="CLU_000818_0_1_1"/>
<keyword evidence="12" id="KW-0234">DNA repair</keyword>
<dbReference type="Gene3D" id="3.40.50.300">
    <property type="entry name" value="P-loop containing nucleotide triphosphate hydrolases"/>
    <property type="match status" value="2"/>
</dbReference>
<dbReference type="CDD" id="cd08638">
    <property type="entry name" value="DNA_pol_A_theta"/>
    <property type="match status" value="1"/>
</dbReference>
<comment type="similarity">
    <text evidence="3">Belongs to the DNA polymerase type-A family.</text>
</comment>
<feature type="region of interest" description="Disordered" evidence="16">
    <location>
        <begin position="861"/>
        <end position="1458"/>
    </location>
</feature>
<dbReference type="PROSITE" id="PS51192">
    <property type="entry name" value="HELICASE_ATP_BIND_1"/>
    <property type="match status" value="1"/>
</dbReference>
<dbReference type="GeneTree" id="ENSGT00940000158694"/>
<comment type="cofactor">
    <cofactor evidence="1">
        <name>Mg(2+)</name>
        <dbReference type="ChEBI" id="CHEBI:18420"/>
    </cofactor>
</comment>
<feature type="region of interest" description="Disordered" evidence="16">
    <location>
        <begin position="1692"/>
        <end position="1726"/>
    </location>
</feature>
<evidence type="ECO:0000256" key="13">
    <source>
        <dbReference type="ARBA" id="ARBA00023242"/>
    </source>
</evidence>
<dbReference type="EC" id="2.7.7.7" evidence="4"/>
<evidence type="ECO:0000256" key="14">
    <source>
        <dbReference type="ARBA" id="ARBA00049244"/>
    </source>
</evidence>
<dbReference type="GO" id="GO:0016787">
    <property type="term" value="F:hydrolase activity"/>
    <property type="evidence" value="ECO:0007669"/>
    <property type="project" value="UniProtKB-KW"/>
</dbReference>
<evidence type="ECO:0000256" key="4">
    <source>
        <dbReference type="ARBA" id="ARBA00012417"/>
    </source>
</evidence>
<name>F7E654_ORNAN</name>
<dbReference type="PANTHER" id="PTHR10133:SF62">
    <property type="entry name" value="DNA POLYMERASE THETA"/>
    <property type="match status" value="1"/>
</dbReference>
<comment type="subcellular location">
    <subcellularLocation>
        <location evidence="2">Nucleus</location>
    </subcellularLocation>
</comment>
<keyword evidence="6" id="KW-0548">Nucleotidyltransferase</keyword>
<dbReference type="SUPFAM" id="SSF158702">
    <property type="entry name" value="Sec63 N-terminal domain-like"/>
    <property type="match status" value="1"/>
</dbReference>
<dbReference type="CDD" id="cd18026">
    <property type="entry name" value="DEXHc_POLQ-like"/>
    <property type="match status" value="1"/>
</dbReference>
<reference evidence="19" key="1">
    <citation type="submission" date="2025-08" db="UniProtKB">
        <authorList>
            <consortium name="Ensembl"/>
        </authorList>
    </citation>
    <scope>IDENTIFICATION</scope>
    <source>
        <strain evidence="19">Glennie</strain>
    </source>
</reference>
<feature type="domain" description="Helicase ATP-binding" evidence="17">
    <location>
        <begin position="67"/>
        <end position="251"/>
    </location>
</feature>
<dbReference type="InterPro" id="IPR036397">
    <property type="entry name" value="RNaseH_sf"/>
</dbReference>
<evidence type="ECO:0000256" key="6">
    <source>
        <dbReference type="ARBA" id="ARBA00022695"/>
    </source>
</evidence>
<evidence type="ECO:0000256" key="7">
    <source>
        <dbReference type="ARBA" id="ARBA00022741"/>
    </source>
</evidence>
<feature type="compositionally biased region" description="Basic and acidic residues" evidence="16">
    <location>
        <begin position="1192"/>
        <end position="1214"/>
    </location>
</feature>
<dbReference type="InterPro" id="IPR011545">
    <property type="entry name" value="DEAD/DEAH_box_helicase_dom"/>
</dbReference>
<dbReference type="FunFam" id="3.30.420.10:FF:000066">
    <property type="entry name" value="DNA polymerase theta"/>
    <property type="match status" value="1"/>
</dbReference>
<evidence type="ECO:0000256" key="1">
    <source>
        <dbReference type="ARBA" id="ARBA00001946"/>
    </source>
</evidence>
<keyword evidence="20" id="KW-1185">Reference proteome</keyword>
<evidence type="ECO:0000256" key="15">
    <source>
        <dbReference type="ARBA" id="ARBA00074669"/>
    </source>
</evidence>
<feature type="compositionally biased region" description="Basic and acidic residues" evidence="16">
    <location>
        <begin position="1605"/>
        <end position="1616"/>
    </location>
</feature>
<reference evidence="19" key="2">
    <citation type="submission" date="2025-09" db="UniProtKB">
        <authorList>
            <consortium name="Ensembl"/>
        </authorList>
    </citation>
    <scope>IDENTIFICATION</scope>
    <source>
        <strain evidence="19">Glennie</strain>
    </source>
</reference>
<evidence type="ECO:0000259" key="17">
    <source>
        <dbReference type="PROSITE" id="PS51192"/>
    </source>
</evidence>
<keyword evidence="11" id="KW-0239">DNA-directed DNA polymerase</keyword>
<dbReference type="Gene3D" id="1.10.150.20">
    <property type="entry name" value="5' to 3' exonuclease, C-terminal subdomain"/>
    <property type="match status" value="1"/>
</dbReference>
<dbReference type="Bgee" id="ENSOANG00000004437">
    <property type="expression patterns" value="Expressed in fibroblast and 7 other cell types or tissues"/>
</dbReference>
<evidence type="ECO:0000313" key="20">
    <source>
        <dbReference type="Proteomes" id="UP000002279"/>
    </source>
</evidence>
<dbReference type="InterPro" id="IPR014001">
    <property type="entry name" value="Helicase_ATP-bd"/>
</dbReference>
<evidence type="ECO:0000256" key="8">
    <source>
        <dbReference type="ARBA" id="ARBA00022763"/>
    </source>
</evidence>
<feature type="compositionally biased region" description="Basic and acidic residues" evidence="16">
    <location>
        <begin position="1571"/>
        <end position="1585"/>
    </location>
</feature>
<dbReference type="Pfam" id="PF21099">
    <property type="entry name" value="POLQ_helical"/>
    <property type="match status" value="1"/>
</dbReference>
<dbReference type="InterPro" id="IPR001650">
    <property type="entry name" value="Helicase_C-like"/>
</dbReference>
<dbReference type="PROSITE" id="PS00447">
    <property type="entry name" value="DNA_POLYMERASE_A"/>
    <property type="match status" value="1"/>
</dbReference>
<feature type="region of interest" description="Disordered" evidence="16">
    <location>
        <begin position="1770"/>
        <end position="1798"/>
    </location>
</feature>
<dbReference type="Ensembl" id="ENSOANT00000007030.3">
    <property type="protein sequence ID" value="ENSOANP00000007028.3"/>
    <property type="gene ID" value="ENSOANG00000004437.4"/>
</dbReference>
<keyword evidence="8" id="KW-0227">DNA damage</keyword>
<dbReference type="STRING" id="9258.ENSOANP00000007028"/>
<evidence type="ECO:0000256" key="10">
    <source>
        <dbReference type="ARBA" id="ARBA00022840"/>
    </source>
</evidence>
<dbReference type="FunFam" id="1.20.1060.10:FF:000002">
    <property type="entry name" value="Polymerase (DNA directed), theta"/>
    <property type="match status" value="1"/>
</dbReference>
<dbReference type="PROSITE" id="PS51194">
    <property type="entry name" value="HELICASE_CTER"/>
    <property type="match status" value="1"/>
</dbReference>
<dbReference type="GO" id="GO:0005634">
    <property type="term" value="C:nucleus"/>
    <property type="evidence" value="ECO:0007669"/>
    <property type="project" value="UniProtKB-SubCell"/>
</dbReference>
<dbReference type="PRINTS" id="PR00868">
    <property type="entry name" value="DNAPOLI"/>
</dbReference>
<keyword evidence="10" id="KW-0067">ATP-binding</keyword>
<evidence type="ECO:0000256" key="3">
    <source>
        <dbReference type="ARBA" id="ARBA00007705"/>
    </source>
</evidence>
<feature type="compositionally biased region" description="Polar residues" evidence="16">
    <location>
        <begin position="1332"/>
        <end position="1352"/>
    </location>
</feature>
<feature type="region of interest" description="Disordered" evidence="16">
    <location>
        <begin position="2169"/>
        <end position="2212"/>
    </location>
</feature>
<keyword evidence="9" id="KW-0378">Hydrolase</keyword>
<protein>
    <recommendedName>
        <fullName evidence="15">DNA polymerase theta</fullName>
        <ecNumber evidence="4">2.7.7.7</ecNumber>
    </recommendedName>
</protein>
<evidence type="ECO:0000256" key="16">
    <source>
        <dbReference type="SAM" id="MobiDB-lite"/>
    </source>
</evidence>
<keyword evidence="13" id="KW-0539">Nucleus</keyword>
<accession>F7E654</accession>
<comment type="catalytic activity">
    <reaction evidence="14">
        <text>DNA(n) + a 2'-deoxyribonucleoside 5'-triphosphate = DNA(n+1) + diphosphate</text>
        <dbReference type="Rhea" id="RHEA:22508"/>
        <dbReference type="Rhea" id="RHEA-COMP:17339"/>
        <dbReference type="Rhea" id="RHEA-COMP:17340"/>
        <dbReference type="ChEBI" id="CHEBI:33019"/>
        <dbReference type="ChEBI" id="CHEBI:61560"/>
        <dbReference type="ChEBI" id="CHEBI:173112"/>
        <dbReference type="EC" id="2.7.7.7"/>
    </reaction>
</comment>
<feature type="domain" description="Helicase C-terminal" evidence="18">
    <location>
        <begin position="290"/>
        <end position="517"/>
    </location>
</feature>
<dbReference type="Pfam" id="PF00271">
    <property type="entry name" value="Helicase_C"/>
    <property type="match status" value="1"/>
</dbReference>
<dbReference type="FunFam" id="1.10.3380.20:FF:000001">
    <property type="entry name" value="DNA polymerase theta"/>
    <property type="match status" value="1"/>
</dbReference>
<dbReference type="Pfam" id="PF00270">
    <property type="entry name" value="DEAD"/>
    <property type="match status" value="1"/>
</dbReference>
<dbReference type="GO" id="GO:0097681">
    <property type="term" value="P:double-strand break repair via alternative nonhomologous end joining"/>
    <property type="evidence" value="ECO:0007669"/>
    <property type="project" value="UniProtKB-ARBA"/>
</dbReference>
<feature type="compositionally biased region" description="Pro residues" evidence="16">
    <location>
        <begin position="909"/>
        <end position="919"/>
    </location>
</feature>
<dbReference type="SMART" id="SM00490">
    <property type="entry name" value="HELICc"/>
    <property type="match status" value="1"/>
</dbReference>
<feature type="region of interest" description="Disordered" evidence="16">
    <location>
        <begin position="2054"/>
        <end position="2079"/>
    </location>
</feature>
<dbReference type="SUPFAM" id="SSF52540">
    <property type="entry name" value="P-loop containing nucleoside triphosphate hydrolases"/>
    <property type="match status" value="1"/>
</dbReference>
<dbReference type="GO" id="GO:0003677">
    <property type="term" value="F:DNA binding"/>
    <property type="evidence" value="ECO:0007669"/>
    <property type="project" value="InterPro"/>
</dbReference>
<keyword evidence="5" id="KW-0808">Transferase</keyword>
<dbReference type="FunFam" id="1.10.150.20:FF:000002">
    <property type="entry name" value="DNA polymerase I"/>
    <property type="match status" value="1"/>
</dbReference>
<feature type="region of interest" description="Disordered" evidence="16">
    <location>
        <begin position="2403"/>
        <end position="2428"/>
    </location>
</feature>
<proteinExistence type="inferred from homology"/>
<feature type="compositionally biased region" description="Polar residues" evidence="16">
    <location>
        <begin position="1005"/>
        <end position="1014"/>
    </location>
</feature>
<evidence type="ECO:0000313" key="19">
    <source>
        <dbReference type="Ensembl" id="ENSOANP00000007028.3"/>
    </source>
</evidence>
<dbReference type="InterPro" id="IPR048960">
    <property type="entry name" value="POLQ-like_helical"/>
</dbReference>
<feature type="compositionally biased region" description="Basic and acidic residues" evidence="16">
    <location>
        <begin position="968"/>
        <end position="983"/>
    </location>
</feature>
<organism evidence="19 20">
    <name type="scientific">Ornithorhynchus anatinus</name>
    <name type="common">Duckbill platypus</name>
    <dbReference type="NCBI Taxonomy" id="9258"/>
    <lineage>
        <taxon>Eukaryota</taxon>
        <taxon>Metazoa</taxon>
        <taxon>Chordata</taxon>
        <taxon>Craniata</taxon>
        <taxon>Vertebrata</taxon>
        <taxon>Euteleostomi</taxon>
        <taxon>Mammalia</taxon>
        <taxon>Monotremata</taxon>
        <taxon>Ornithorhynchidae</taxon>
        <taxon>Ornithorhynchus</taxon>
    </lineage>
</organism>
<evidence type="ECO:0000256" key="12">
    <source>
        <dbReference type="ARBA" id="ARBA00023204"/>
    </source>
</evidence>
<feature type="compositionally biased region" description="Basic and acidic residues" evidence="16">
    <location>
        <begin position="1493"/>
        <end position="1508"/>
    </location>
</feature>
<dbReference type="InterPro" id="IPR001098">
    <property type="entry name" value="DNA-dir_DNA_pol_A_palm_dom"/>
</dbReference>
<dbReference type="InterPro" id="IPR046931">
    <property type="entry name" value="HTH_61"/>
</dbReference>
<dbReference type="Proteomes" id="UP000002279">
    <property type="component" value="Unplaced"/>
</dbReference>
<feature type="compositionally biased region" description="Basic and acidic residues" evidence="16">
    <location>
        <begin position="1425"/>
        <end position="1439"/>
    </location>
</feature>
<dbReference type="GO" id="GO:0006261">
    <property type="term" value="P:DNA-templated DNA replication"/>
    <property type="evidence" value="ECO:0007669"/>
    <property type="project" value="InterPro"/>
</dbReference>
<dbReference type="Gene3D" id="3.30.70.370">
    <property type="match status" value="1"/>
</dbReference>
<feature type="region of interest" description="Disordered" evidence="16">
    <location>
        <begin position="1473"/>
        <end position="1650"/>
    </location>
</feature>
<evidence type="ECO:0000256" key="5">
    <source>
        <dbReference type="ARBA" id="ARBA00022679"/>
    </source>
</evidence>
<dbReference type="eggNOG" id="KOG0950">
    <property type="taxonomic scope" value="Eukaryota"/>
</dbReference>
<dbReference type="InterPro" id="IPR002298">
    <property type="entry name" value="DNA_polymerase_A"/>
</dbReference>
<dbReference type="GO" id="GO:0003887">
    <property type="term" value="F:DNA-directed DNA polymerase activity"/>
    <property type="evidence" value="ECO:0007669"/>
    <property type="project" value="UniProtKB-KW"/>
</dbReference>
<keyword evidence="7" id="KW-0547">Nucleotide-binding</keyword>
<dbReference type="InterPro" id="IPR019760">
    <property type="entry name" value="DNA-dir_DNA_pol_A_CS"/>
</dbReference>